<sequence>MKNILKNSILVSFIAFTMSGCFLFPFGDRVAKRYDFYHVLPDDTPIFGIVAPKGSKLHYVQFSSTGQKPQALSLSQALNLKHNISKIEFAQAQKWGDFMIDEIGMGDTNLSVIVQPIDLKSPIKTDWYECALNSKIHFTPPNWQPEKNWQAQNKHLSGCEMANQVRVFVGGKPFVFNEVHLFKLPPSYPAVPNQEDRIIWRAFLPKHENSLFKFKALFFDDAQNLTRFYGTIQNPARLKHDLHGECDYAANEYVDVSINQQNQSFWAWTRWDGRPKECADVTLDEMPVLAIFEQSVSGSLK</sequence>
<evidence type="ECO:0000313" key="1">
    <source>
        <dbReference type="EMBL" id="SOD67896.1"/>
    </source>
</evidence>
<evidence type="ECO:0008006" key="3">
    <source>
        <dbReference type="Google" id="ProtNLM"/>
    </source>
</evidence>
<protein>
    <recommendedName>
        <fullName evidence="3">Lipoprotein</fullName>
    </recommendedName>
</protein>
<dbReference type="PROSITE" id="PS51257">
    <property type="entry name" value="PROKAR_LIPOPROTEIN"/>
    <property type="match status" value="1"/>
</dbReference>
<accession>A0A286EAK0</accession>
<organism evidence="1 2">
    <name type="scientific">Alysiella filiformis DSM 16848</name>
    <dbReference type="NCBI Taxonomy" id="1120981"/>
    <lineage>
        <taxon>Bacteria</taxon>
        <taxon>Pseudomonadati</taxon>
        <taxon>Pseudomonadota</taxon>
        <taxon>Betaproteobacteria</taxon>
        <taxon>Neisseriales</taxon>
        <taxon>Neisseriaceae</taxon>
        <taxon>Alysiella</taxon>
    </lineage>
</organism>
<gene>
    <name evidence="1" type="ORF">SAMN02746062_01039</name>
</gene>
<keyword evidence="2" id="KW-1185">Reference proteome</keyword>
<dbReference type="Proteomes" id="UP000219669">
    <property type="component" value="Unassembled WGS sequence"/>
</dbReference>
<reference evidence="1 2" key="1">
    <citation type="submission" date="2017-09" db="EMBL/GenBank/DDBJ databases">
        <authorList>
            <person name="Ehlers B."/>
            <person name="Leendertz F.H."/>
        </authorList>
    </citation>
    <scope>NUCLEOTIDE SEQUENCE [LARGE SCALE GENOMIC DNA]</scope>
    <source>
        <strain evidence="1 2">DSM 16848</strain>
    </source>
</reference>
<evidence type="ECO:0000313" key="2">
    <source>
        <dbReference type="Proteomes" id="UP000219669"/>
    </source>
</evidence>
<proteinExistence type="predicted"/>
<name>A0A286EAK0_9NEIS</name>
<dbReference type="EMBL" id="OCNF01000007">
    <property type="protein sequence ID" value="SOD67896.1"/>
    <property type="molecule type" value="Genomic_DNA"/>
</dbReference>
<dbReference type="AlphaFoldDB" id="A0A286EAK0"/>